<evidence type="ECO:0000256" key="7">
    <source>
        <dbReference type="ARBA" id="ARBA00023204"/>
    </source>
</evidence>
<dbReference type="Pfam" id="PF02870">
    <property type="entry name" value="Methyltransf_1N"/>
    <property type="match status" value="1"/>
</dbReference>
<dbReference type="InterPro" id="IPR001497">
    <property type="entry name" value="MethylDNA_cys_MeTrfase_AS"/>
</dbReference>
<comment type="catalytic activity">
    <reaction evidence="8 9">
        <text>a 6-O-methyl-2'-deoxyguanosine in DNA + L-cysteinyl-[protein] = S-methyl-L-cysteinyl-[protein] + a 2'-deoxyguanosine in DNA</text>
        <dbReference type="Rhea" id="RHEA:24000"/>
        <dbReference type="Rhea" id="RHEA-COMP:10131"/>
        <dbReference type="Rhea" id="RHEA-COMP:10132"/>
        <dbReference type="Rhea" id="RHEA-COMP:11367"/>
        <dbReference type="Rhea" id="RHEA-COMP:11368"/>
        <dbReference type="ChEBI" id="CHEBI:29950"/>
        <dbReference type="ChEBI" id="CHEBI:82612"/>
        <dbReference type="ChEBI" id="CHEBI:85445"/>
        <dbReference type="ChEBI" id="CHEBI:85448"/>
        <dbReference type="EC" id="2.1.1.63"/>
    </reaction>
</comment>
<reference evidence="12 13" key="1">
    <citation type="submission" date="2019-09" db="EMBL/GenBank/DDBJ databases">
        <title>Draft genome sequence of Ginsengibacter sp. BR5-29.</title>
        <authorList>
            <person name="Im W.-T."/>
        </authorList>
    </citation>
    <scope>NUCLEOTIDE SEQUENCE [LARGE SCALE GENOMIC DNA]</scope>
    <source>
        <strain evidence="12 13">BR5-29</strain>
    </source>
</reference>
<dbReference type="GO" id="GO:0032259">
    <property type="term" value="P:methylation"/>
    <property type="evidence" value="ECO:0007669"/>
    <property type="project" value="UniProtKB-KW"/>
</dbReference>
<comment type="subcellular location">
    <subcellularLocation>
        <location evidence="9">Cytoplasm</location>
    </subcellularLocation>
</comment>
<dbReference type="GO" id="GO:0003908">
    <property type="term" value="F:methylated-DNA-[protein]-cysteine S-methyltransferase activity"/>
    <property type="evidence" value="ECO:0007669"/>
    <property type="project" value="UniProtKB-UniRule"/>
</dbReference>
<proteinExistence type="inferred from homology"/>
<evidence type="ECO:0000256" key="6">
    <source>
        <dbReference type="ARBA" id="ARBA00022763"/>
    </source>
</evidence>
<evidence type="ECO:0000256" key="8">
    <source>
        <dbReference type="ARBA" id="ARBA00049348"/>
    </source>
</evidence>
<dbReference type="InterPro" id="IPR036217">
    <property type="entry name" value="MethylDNA_cys_MeTrfase_DNAb"/>
</dbReference>
<comment type="catalytic activity">
    <reaction evidence="1 9">
        <text>a 4-O-methyl-thymidine in DNA + L-cysteinyl-[protein] = a thymidine in DNA + S-methyl-L-cysteinyl-[protein]</text>
        <dbReference type="Rhea" id="RHEA:53428"/>
        <dbReference type="Rhea" id="RHEA-COMP:10131"/>
        <dbReference type="Rhea" id="RHEA-COMP:10132"/>
        <dbReference type="Rhea" id="RHEA-COMP:13555"/>
        <dbReference type="Rhea" id="RHEA-COMP:13556"/>
        <dbReference type="ChEBI" id="CHEBI:29950"/>
        <dbReference type="ChEBI" id="CHEBI:82612"/>
        <dbReference type="ChEBI" id="CHEBI:137386"/>
        <dbReference type="ChEBI" id="CHEBI:137387"/>
        <dbReference type="EC" id="2.1.1.63"/>
    </reaction>
</comment>
<dbReference type="InterPro" id="IPR036631">
    <property type="entry name" value="MGMT_N_sf"/>
</dbReference>
<dbReference type="Gene3D" id="1.10.10.10">
    <property type="entry name" value="Winged helix-like DNA-binding domain superfamily/Winged helix DNA-binding domain"/>
    <property type="match status" value="1"/>
</dbReference>
<comment type="similarity">
    <text evidence="2 9">Belongs to the MGMT family.</text>
</comment>
<dbReference type="Pfam" id="PF01035">
    <property type="entry name" value="DNA_binding_1"/>
    <property type="match status" value="1"/>
</dbReference>
<evidence type="ECO:0000256" key="3">
    <source>
        <dbReference type="ARBA" id="ARBA00022490"/>
    </source>
</evidence>
<evidence type="ECO:0000256" key="2">
    <source>
        <dbReference type="ARBA" id="ARBA00008711"/>
    </source>
</evidence>
<name>A0A5J5IFB3_9BACT</name>
<keyword evidence="4 9" id="KW-0489">Methyltransferase</keyword>
<dbReference type="CDD" id="cd06445">
    <property type="entry name" value="ATase"/>
    <property type="match status" value="1"/>
</dbReference>
<dbReference type="NCBIfam" id="TIGR00589">
    <property type="entry name" value="ogt"/>
    <property type="match status" value="1"/>
</dbReference>
<dbReference type="GO" id="GO:0005737">
    <property type="term" value="C:cytoplasm"/>
    <property type="evidence" value="ECO:0007669"/>
    <property type="project" value="UniProtKB-SubCell"/>
</dbReference>
<dbReference type="Proteomes" id="UP000326903">
    <property type="component" value="Unassembled WGS sequence"/>
</dbReference>
<gene>
    <name evidence="12" type="ORF">FW778_12790</name>
</gene>
<protein>
    <recommendedName>
        <fullName evidence="9">Methylated-DNA--protein-cysteine methyltransferase</fullName>
        <ecNumber evidence="9">2.1.1.63</ecNumber>
    </recommendedName>
    <alternativeName>
        <fullName evidence="9">6-O-methylguanine-DNA methyltransferase</fullName>
        <shortName evidence="9">MGMT</shortName>
    </alternativeName>
    <alternativeName>
        <fullName evidence="9">O-6-methylguanine-DNA-alkyltransferase</fullName>
    </alternativeName>
</protein>
<evidence type="ECO:0000259" key="11">
    <source>
        <dbReference type="Pfam" id="PF02870"/>
    </source>
</evidence>
<evidence type="ECO:0000313" key="12">
    <source>
        <dbReference type="EMBL" id="KAA9038439.1"/>
    </source>
</evidence>
<dbReference type="SUPFAM" id="SSF53155">
    <property type="entry name" value="Methylated DNA-protein cysteine methyltransferase domain"/>
    <property type="match status" value="1"/>
</dbReference>
<evidence type="ECO:0000259" key="10">
    <source>
        <dbReference type="Pfam" id="PF01035"/>
    </source>
</evidence>
<sequence>MFYHSPLCIIKIKISGGYINELIYIDEEAESLPETAKLSGEDNRALKKCITQFDEYFSGKRKIFSLPVKQDGTIFQQKVWNELIKIPFGKTISYLQLARQLGDAKSIRAAASANGRNKLNIIVPCHRVIGSNGTLVGYGGGLPRKKWLLDHENKYAHGVSLLF</sequence>
<evidence type="ECO:0000256" key="9">
    <source>
        <dbReference type="HAMAP-Rule" id="MF_00772"/>
    </source>
</evidence>
<dbReference type="EC" id="2.1.1.63" evidence="9"/>
<dbReference type="PROSITE" id="PS00374">
    <property type="entry name" value="MGMT"/>
    <property type="match status" value="1"/>
</dbReference>
<keyword evidence="7 9" id="KW-0234">DNA repair</keyword>
<dbReference type="InterPro" id="IPR036388">
    <property type="entry name" value="WH-like_DNA-bd_sf"/>
</dbReference>
<feature type="domain" description="Methylguanine DNA methyltransferase ribonuclease-like" evidence="11">
    <location>
        <begin position="22"/>
        <end position="69"/>
    </location>
</feature>
<comment type="caution">
    <text evidence="12">The sequence shown here is derived from an EMBL/GenBank/DDBJ whole genome shotgun (WGS) entry which is preliminary data.</text>
</comment>
<dbReference type="Gene3D" id="3.30.160.70">
    <property type="entry name" value="Methylated DNA-protein cysteine methyltransferase domain"/>
    <property type="match status" value="1"/>
</dbReference>
<keyword evidence="5 9" id="KW-0808">Transferase</keyword>
<evidence type="ECO:0000256" key="5">
    <source>
        <dbReference type="ARBA" id="ARBA00022679"/>
    </source>
</evidence>
<dbReference type="InterPro" id="IPR014048">
    <property type="entry name" value="MethylDNA_cys_MeTrfase_DNA-bd"/>
</dbReference>
<dbReference type="AlphaFoldDB" id="A0A5J5IFB3"/>
<dbReference type="GO" id="GO:0006307">
    <property type="term" value="P:DNA alkylation repair"/>
    <property type="evidence" value="ECO:0007669"/>
    <property type="project" value="UniProtKB-UniRule"/>
</dbReference>
<evidence type="ECO:0000256" key="1">
    <source>
        <dbReference type="ARBA" id="ARBA00001286"/>
    </source>
</evidence>
<dbReference type="SUPFAM" id="SSF46767">
    <property type="entry name" value="Methylated DNA-protein cysteine methyltransferase, C-terminal domain"/>
    <property type="match status" value="1"/>
</dbReference>
<dbReference type="FunFam" id="1.10.10.10:FF:000214">
    <property type="entry name" value="Methylated-DNA--protein-cysteine methyltransferase"/>
    <property type="match status" value="1"/>
</dbReference>
<feature type="active site" description="Nucleophile; methyl group acceptor" evidence="9">
    <location>
        <position position="125"/>
    </location>
</feature>
<comment type="function">
    <text evidence="9">Involved in the cellular defense against the biological effects of O6-methylguanine (O6-MeG) and O4-methylthymine (O4-MeT) in DNA. Repairs the methylated nucleobase in DNA by stoichiometrically transferring the methyl group to a cysteine residue in the enzyme. This is a suicide reaction: the enzyme is irreversibly inactivated.</text>
</comment>
<dbReference type="InterPro" id="IPR023546">
    <property type="entry name" value="MGMT"/>
</dbReference>
<keyword evidence="6 9" id="KW-0227">DNA damage</keyword>
<evidence type="ECO:0000313" key="13">
    <source>
        <dbReference type="Proteomes" id="UP000326903"/>
    </source>
</evidence>
<dbReference type="EMBL" id="VYQF01000003">
    <property type="protein sequence ID" value="KAA9038439.1"/>
    <property type="molecule type" value="Genomic_DNA"/>
</dbReference>
<dbReference type="PANTHER" id="PTHR10815">
    <property type="entry name" value="METHYLATED-DNA--PROTEIN-CYSTEINE METHYLTRANSFERASE"/>
    <property type="match status" value="1"/>
</dbReference>
<dbReference type="InterPro" id="IPR008332">
    <property type="entry name" value="MethylG_MeTrfase_N"/>
</dbReference>
<feature type="domain" description="Methylated-DNA-[protein]-cysteine S-methyltransferase DNA binding" evidence="10">
    <location>
        <begin position="75"/>
        <end position="153"/>
    </location>
</feature>
<keyword evidence="13" id="KW-1185">Reference proteome</keyword>
<dbReference type="HAMAP" id="MF_00772">
    <property type="entry name" value="OGT"/>
    <property type="match status" value="1"/>
</dbReference>
<dbReference type="PANTHER" id="PTHR10815:SF13">
    <property type="entry name" value="METHYLATED-DNA--PROTEIN-CYSTEINE METHYLTRANSFERASE"/>
    <property type="match status" value="1"/>
</dbReference>
<accession>A0A5J5IFB3</accession>
<organism evidence="12 13">
    <name type="scientific">Ginsengibacter hankyongi</name>
    <dbReference type="NCBI Taxonomy" id="2607284"/>
    <lineage>
        <taxon>Bacteria</taxon>
        <taxon>Pseudomonadati</taxon>
        <taxon>Bacteroidota</taxon>
        <taxon>Chitinophagia</taxon>
        <taxon>Chitinophagales</taxon>
        <taxon>Chitinophagaceae</taxon>
        <taxon>Ginsengibacter</taxon>
    </lineage>
</organism>
<comment type="miscellaneous">
    <text evidence="9">This enzyme catalyzes only one turnover and therefore is not strictly catalytic. According to one definition, an enzyme is a biocatalyst that acts repeatedly and over many reaction cycles.</text>
</comment>
<dbReference type="RefSeq" id="WP_150415114.1">
    <property type="nucleotide sequence ID" value="NZ_VYQF01000003.1"/>
</dbReference>
<evidence type="ECO:0000256" key="4">
    <source>
        <dbReference type="ARBA" id="ARBA00022603"/>
    </source>
</evidence>
<keyword evidence="3 9" id="KW-0963">Cytoplasm</keyword>